<keyword evidence="3" id="KW-0560">Oxidoreductase</keyword>
<accession>A0A9P4W3S2</accession>
<proteinExistence type="predicted"/>
<dbReference type="Gene3D" id="3.50.50.60">
    <property type="entry name" value="FAD/NAD(P)-binding domain"/>
    <property type="match status" value="1"/>
</dbReference>
<keyword evidence="1" id="KW-0285">Flavoprotein</keyword>
<dbReference type="GO" id="GO:0016491">
    <property type="term" value="F:oxidoreductase activity"/>
    <property type="evidence" value="ECO:0007669"/>
    <property type="project" value="UniProtKB-KW"/>
</dbReference>
<dbReference type="EMBL" id="SWKU01000042">
    <property type="protein sequence ID" value="KAF2994247.1"/>
    <property type="molecule type" value="Genomic_DNA"/>
</dbReference>
<evidence type="ECO:0000313" key="5">
    <source>
        <dbReference type="EMBL" id="KAF2994247.1"/>
    </source>
</evidence>
<dbReference type="PANTHER" id="PTHR46720:SF3">
    <property type="entry name" value="FAD-BINDING DOMAIN-CONTAINING PROTEIN-RELATED"/>
    <property type="match status" value="1"/>
</dbReference>
<organism evidence="5 6">
    <name type="scientific">Curvularia kusanoi</name>
    <name type="common">Cochliobolus kusanoi</name>
    <dbReference type="NCBI Taxonomy" id="90978"/>
    <lineage>
        <taxon>Eukaryota</taxon>
        <taxon>Fungi</taxon>
        <taxon>Dikarya</taxon>
        <taxon>Ascomycota</taxon>
        <taxon>Pezizomycotina</taxon>
        <taxon>Dothideomycetes</taxon>
        <taxon>Pleosporomycetidae</taxon>
        <taxon>Pleosporales</taxon>
        <taxon>Pleosporineae</taxon>
        <taxon>Pleosporaceae</taxon>
        <taxon>Curvularia</taxon>
    </lineage>
</organism>
<sequence length="455" mass="50088">MLASSSPRHVHIAIVGGGLGGLALAIGLQKNSVPFHIYEAAAQFSEIGAGVVFGANAICALDLIDPALLKAYRKHGTANPPGEWLTYRYGMDKKAESLQTNDQGPKHVGDIFWKQYDGAESGYVHRARLLDEMVKLLPASAASFKKRLSCIKDNPAGGLLLTFEDGVEVSADAVVGCDGIKSSTRAYAHGDSVRPRYTGQYAYRQLFPRDVVVSALGQERADSMTLECGYGSYIIHYPVEGGSLINMTAVCHDERPDWTNDEWLLPVSHDSMLQDWKDWDPQLLQLISQIKHPERRALFDLRHGQPYAKGTVCLLGDSAHAATPHNGAGAAMAMEDAYILSSLLTGCNSREDIAAIFWAYDCVRRPRTQRLIRISRSTGRIKSFTGHGVLDDIEKIKQTLDFAYQEIWEVDLKADLDRARELKANAIRAQISRVSDTKDESVCVLAIETLAVENQ</sequence>
<dbReference type="InterPro" id="IPR036188">
    <property type="entry name" value="FAD/NAD-bd_sf"/>
</dbReference>
<keyword evidence="6" id="KW-1185">Reference proteome</keyword>
<dbReference type="InterPro" id="IPR002938">
    <property type="entry name" value="FAD-bd"/>
</dbReference>
<dbReference type="GO" id="GO:0071949">
    <property type="term" value="F:FAD binding"/>
    <property type="evidence" value="ECO:0007669"/>
    <property type="project" value="InterPro"/>
</dbReference>
<evidence type="ECO:0000313" key="6">
    <source>
        <dbReference type="Proteomes" id="UP000801428"/>
    </source>
</evidence>
<name>A0A9P4W3S2_CURKU</name>
<evidence type="ECO:0000256" key="2">
    <source>
        <dbReference type="ARBA" id="ARBA00022827"/>
    </source>
</evidence>
<dbReference type="PRINTS" id="PR00420">
    <property type="entry name" value="RNGMNOXGNASE"/>
</dbReference>
<evidence type="ECO:0000259" key="4">
    <source>
        <dbReference type="Pfam" id="PF01494"/>
    </source>
</evidence>
<feature type="domain" description="FAD-binding" evidence="4">
    <location>
        <begin position="10"/>
        <end position="373"/>
    </location>
</feature>
<dbReference type="SUPFAM" id="SSF54373">
    <property type="entry name" value="FAD-linked reductases, C-terminal domain"/>
    <property type="match status" value="1"/>
</dbReference>
<evidence type="ECO:0000256" key="3">
    <source>
        <dbReference type="ARBA" id="ARBA00023002"/>
    </source>
</evidence>
<dbReference type="AlphaFoldDB" id="A0A9P4W3S2"/>
<dbReference type="SUPFAM" id="SSF51905">
    <property type="entry name" value="FAD/NAD(P)-binding domain"/>
    <property type="match status" value="1"/>
</dbReference>
<comment type="caution">
    <text evidence="5">The sequence shown here is derived from an EMBL/GenBank/DDBJ whole genome shotgun (WGS) entry which is preliminary data.</text>
</comment>
<reference evidence="5" key="1">
    <citation type="submission" date="2019-04" db="EMBL/GenBank/DDBJ databases">
        <title>Sequencing of skin fungus with MAO and IRED activity.</title>
        <authorList>
            <person name="Marsaioli A.J."/>
            <person name="Bonatto J.M.C."/>
            <person name="Reis Junior O."/>
        </authorList>
    </citation>
    <scope>NUCLEOTIDE SEQUENCE</scope>
    <source>
        <strain evidence="5">30M1</strain>
    </source>
</reference>
<dbReference type="InterPro" id="IPR051104">
    <property type="entry name" value="FAD_monoxygenase"/>
</dbReference>
<gene>
    <name evidence="5" type="ORF">E8E13_001020</name>
</gene>
<protein>
    <recommendedName>
        <fullName evidence="4">FAD-binding domain-containing protein</fullName>
    </recommendedName>
</protein>
<evidence type="ECO:0000256" key="1">
    <source>
        <dbReference type="ARBA" id="ARBA00022630"/>
    </source>
</evidence>
<dbReference type="GO" id="GO:0044550">
    <property type="term" value="P:secondary metabolite biosynthetic process"/>
    <property type="evidence" value="ECO:0007669"/>
    <property type="project" value="TreeGrafter"/>
</dbReference>
<keyword evidence="2" id="KW-0274">FAD</keyword>
<dbReference type="PANTHER" id="PTHR46720">
    <property type="entry name" value="HYDROXYLASE, PUTATIVE (AFU_ORTHOLOGUE AFUA_3G01460)-RELATED"/>
    <property type="match status" value="1"/>
</dbReference>
<dbReference type="Proteomes" id="UP000801428">
    <property type="component" value="Unassembled WGS sequence"/>
</dbReference>
<dbReference type="OrthoDB" id="417877at2759"/>
<dbReference type="Pfam" id="PF01494">
    <property type="entry name" value="FAD_binding_3"/>
    <property type="match status" value="1"/>
</dbReference>